<dbReference type="AlphaFoldDB" id="A0A1X2HYN6"/>
<feature type="region of interest" description="Disordered" evidence="10">
    <location>
        <begin position="452"/>
        <end position="488"/>
    </location>
</feature>
<dbReference type="InterPro" id="IPR011009">
    <property type="entry name" value="Kinase-like_dom_sf"/>
</dbReference>
<keyword evidence="5 7" id="KW-0067">ATP-binding</keyword>
<feature type="compositionally biased region" description="Low complexity" evidence="10">
    <location>
        <begin position="1"/>
        <end position="26"/>
    </location>
</feature>
<dbReference type="OrthoDB" id="193931at2759"/>
<comment type="caution">
    <text evidence="12">The sequence shown here is derived from an EMBL/GenBank/DDBJ whole genome shotgun (WGS) entry which is preliminary data.</text>
</comment>
<feature type="region of interest" description="Disordered" evidence="10">
    <location>
        <begin position="583"/>
        <end position="679"/>
    </location>
</feature>
<evidence type="ECO:0000256" key="6">
    <source>
        <dbReference type="PIRSR" id="PIRSR630616-1"/>
    </source>
</evidence>
<dbReference type="Gene3D" id="1.10.510.10">
    <property type="entry name" value="Transferase(Phosphotransferase) domain 1"/>
    <property type="match status" value="1"/>
</dbReference>
<feature type="compositionally biased region" description="Polar residues" evidence="10">
    <location>
        <begin position="40"/>
        <end position="60"/>
    </location>
</feature>
<feature type="compositionally biased region" description="Low complexity" evidence="10">
    <location>
        <begin position="824"/>
        <end position="837"/>
    </location>
</feature>
<dbReference type="Proteomes" id="UP000193560">
    <property type="component" value="Unassembled WGS sequence"/>
</dbReference>
<evidence type="ECO:0000256" key="10">
    <source>
        <dbReference type="SAM" id="MobiDB-lite"/>
    </source>
</evidence>
<reference evidence="12 13" key="1">
    <citation type="submission" date="2016-07" db="EMBL/GenBank/DDBJ databases">
        <title>Pervasive Adenine N6-methylation of Active Genes in Fungi.</title>
        <authorList>
            <consortium name="DOE Joint Genome Institute"/>
            <person name="Mondo S.J."/>
            <person name="Dannebaum R.O."/>
            <person name="Kuo R.C."/>
            <person name="Labutti K."/>
            <person name="Haridas S."/>
            <person name="Kuo A."/>
            <person name="Salamov A."/>
            <person name="Ahrendt S.R."/>
            <person name="Lipzen A."/>
            <person name="Sullivan W."/>
            <person name="Andreopoulos W.B."/>
            <person name="Clum A."/>
            <person name="Lindquist E."/>
            <person name="Daum C."/>
            <person name="Ramamoorthy G.K."/>
            <person name="Gryganskyi A."/>
            <person name="Culley D."/>
            <person name="Magnuson J.K."/>
            <person name="James T.Y."/>
            <person name="O'Malley M.A."/>
            <person name="Stajich J.E."/>
            <person name="Spatafora J.W."/>
            <person name="Visel A."/>
            <person name="Grigoriev I.V."/>
        </authorList>
    </citation>
    <scope>NUCLEOTIDE SEQUENCE [LARGE SCALE GENOMIC DNA]</scope>
    <source>
        <strain evidence="12 13">NRRL 1336</strain>
    </source>
</reference>
<feature type="binding site" evidence="7">
    <location>
        <position position="115"/>
    </location>
    <ligand>
        <name>ATP</name>
        <dbReference type="ChEBI" id="CHEBI:30616"/>
    </ligand>
</feature>
<keyword evidence="1" id="KW-0723">Serine/threonine-protein kinase</keyword>
<dbReference type="FunFam" id="3.30.200.20:FF:000003">
    <property type="entry name" value="Non-specific serine/threonine protein kinase"/>
    <property type="match status" value="1"/>
</dbReference>
<keyword evidence="13" id="KW-1185">Reference proteome</keyword>
<organism evidence="12 13">
    <name type="scientific">Absidia repens</name>
    <dbReference type="NCBI Taxonomy" id="90262"/>
    <lineage>
        <taxon>Eukaryota</taxon>
        <taxon>Fungi</taxon>
        <taxon>Fungi incertae sedis</taxon>
        <taxon>Mucoromycota</taxon>
        <taxon>Mucoromycotina</taxon>
        <taxon>Mucoromycetes</taxon>
        <taxon>Mucorales</taxon>
        <taxon>Cunninghamellaceae</taxon>
        <taxon>Absidia</taxon>
    </lineage>
</organism>
<evidence type="ECO:0000256" key="3">
    <source>
        <dbReference type="ARBA" id="ARBA00022741"/>
    </source>
</evidence>
<dbReference type="PROSITE" id="PS50011">
    <property type="entry name" value="PROTEIN_KINASE_DOM"/>
    <property type="match status" value="1"/>
</dbReference>
<feature type="compositionally biased region" description="Low complexity" evidence="10">
    <location>
        <begin position="628"/>
        <end position="664"/>
    </location>
</feature>
<evidence type="ECO:0000256" key="9">
    <source>
        <dbReference type="PROSITE-ProRule" id="PRU10141"/>
    </source>
</evidence>
<dbReference type="EMBL" id="MCGE01000044">
    <property type="protein sequence ID" value="ORZ05450.1"/>
    <property type="molecule type" value="Genomic_DNA"/>
</dbReference>
<evidence type="ECO:0000313" key="13">
    <source>
        <dbReference type="Proteomes" id="UP000193560"/>
    </source>
</evidence>
<name>A0A1X2HYN6_9FUNG</name>
<keyword evidence="3 7" id="KW-0547">Nucleotide-binding</keyword>
<dbReference type="SMART" id="SM00220">
    <property type="entry name" value="S_TKc"/>
    <property type="match status" value="1"/>
</dbReference>
<dbReference type="Pfam" id="PF00069">
    <property type="entry name" value="Pkinase"/>
    <property type="match status" value="1"/>
</dbReference>
<feature type="binding site" evidence="7">
    <location>
        <position position="261"/>
    </location>
    <ligand>
        <name>ATP</name>
        <dbReference type="ChEBI" id="CHEBI:30616"/>
    </ligand>
</feature>
<feature type="compositionally biased region" description="Low complexity" evidence="10">
    <location>
        <begin position="471"/>
        <end position="488"/>
    </location>
</feature>
<evidence type="ECO:0000256" key="7">
    <source>
        <dbReference type="PIRSR" id="PIRSR630616-2"/>
    </source>
</evidence>
<feature type="cross-link" description="Glycyl lysine isopeptide (Lys-Gly) (interchain with G-Cter in SUMO2)" evidence="8">
    <location>
        <position position="230"/>
    </location>
</feature>
<keyword evidence="4 12" id="KW-0418">Kinase</keyword>
<evidence type="ECO:0000313" key="12">
    <source>
        <dbReference type="EMBL" id="ORZ05450.1"/>
    </source>
</evidence>
<feature type="region of interest" description="Disordered" evidence="10">
    <location>
        <begin position="720"/>
        <end position="776"/>
    </location>
</feature>
<proteinExistence type="predicted"/>
<feature type="region of interest" description="Disordered" evidence="10">
    <location>
        <begin position="1"/>
        <end position="89"/>
    </location>
</feature>
<dbReference type="GO" id="GO:0005524">
    <property type="term" value="F:ATP binding"/>
    <property type="evidence" value="ECO:0007669"/>
    <property type="project" value="UniProtKB-UniRule"/>
</dbReference>
<evidence type="ECO:0000256" key="5">
    <source>
        <dbReference type="ARBA" id="ARBA00022840"/>
    </source>
</evidence>
<feature type="active site" description="Proton acceptor" evidence="6">
    <location>
        <position position="228"/>
    </location>
</feature>
<feature type="compositionally biased region" description="Low complexity" evidence="10">
    <location>
        <begin position="452"/>
        <end position="461"/>
    </location>
</feature>
<evidence type="ECO:0000256" key="2">
    <source>
        <dbReference type="ARBA" id="ARBA00022679"/>
    </source>
</evidence>
<dbReference type="PROSITE" id="PS00108">
    <property type="entry name" value="PROTEIN_KINASE_ST"/>
    <property type="match status" value="1"/>
</dbReference>
<feature type="binding site" evidence="7 9">
    <location>
        <position position="134"/>
    </location>
    <ligand>
        <name>ATP</name>
        <dbReference type="ChEBI" id="CHEBI:30616"/>
    </ligand>
</feature>
<dbReference type="SUPFAM" id="SSF56112">
    <property type="entry name" value="Protein kinase-like (PK-like)"/>
    <property type="match status" value="1"/>
</dbReference>
<dbReference type="InterPro" id="IPR017441">
    <property type="entry name" value="Protein_kinase_ATP_BS"/>
</dbReference>
<evidence type="ECO:0000256" key="1">
    <source>
        <dbReference type="ARBA" id="ARBA00022527"/>
    </source>
</evidence>
<dbReference type="InterPro" id="IPR000719">
    <property type="entry name" value="Prot_kinase_dom"/>
</dbReference>
<dbReference type="STRING" id="90262.A0A1X2HYN6"/>
<dbReference type="InterPro" id="IPR030616">
    <property type="entry name" value="Aur-like"/>
</dbReference>
<evidence type="ECO:0000256" key="4">
    <source>
        <dbReference type="ARBA" id="ARBA00022777"/>
    </source>
</evidence>
<evidence type="ECO:0000259" key="11">
    <source>
        <dbReference type="PROSITE" id="PS50011"/>
    </source>
</evidence>
<evidence type="ECO:0000256" key="8">
    <source>
        <dbReference type="PIRSR" id="PIRSR630616-3"/>
    </source>
</evidence>
<dbReference type="PANTHER" id="PTHR24350">
    <property type="entry name" value="SERINE/THREONINE-PROTEIN KINASE IAL-RELATED"/>
    <property type="match status" value="1"/>
</dbReference>
<feature type="compositionally biased region" description="Low complexity" evidence="10">
    <location>
        <begin position="737"/>
        <end position="767"/>
    </location>
</feature>
<protein>
    <submittedName>
        <fullName evidence="12">Kinase-like domain-containing protein</fullName>
    </submittedName>
</protein>
<feature type="compositionally biased region" description="Low complexity" evidence="10">
    <location>
        <begin position="583"/>
        <end position="596"/>
    </location>
</feature>
<feature type="domain" description="Protein kinase" evidence="11">
    <location>
        <begin position="105"/>
        <end position="373"/>
    </location>
</feature>
<feature type="compositionally biased region" description="Low complexity" evidence="10">
    <location>
        <begin position="61"/>
        <end position="89"/>
    </location>
</feature>
<gene>
    <name evidence="12" type="ORF">BCR42DRAFT_456866</name>
</gene>
<feature type="region of interest" description="Disordered" evidence="10">
    <location>
        <begin position="824"/>
        <end position="846"/>
    </location>
</feature>
<dbReference type="PROSITE" id="PS00107">
    <property type="entry name" value="PROTEIN_KINASE_ATP"/>
    <property type="match status" value="1"/>
</dbReference>
<dbReference type="FunFam" id="1.10.510.10:FF:000571">
    <property type="entry name" value="Maternal embryonic leucine zipper kinase"/>
    <property type="match status" value="1"/>
</dbReference>
<dbReference type="GO" id="GO:0004674">
    <property type="term" value="F:protein serine/threonine kinase activity"/>
    <property type="evidence" value="ECO:0007669"/>
    <property type="project" value="UniProtKB-KW"/>
</dbReference>
<accession>A0A1X2HYN6</accession>
<dbReference type="InterPro" id="IPR008271">
    <property type="entry name" value="Ser/Thr_kinase_AS"/>
</dbReference>
<keyword evidence="2" id="KW-0808">Transferase</keyword>
<sequence length="917" mass="101460">MKALSLSLKHPFSKSSSSTSTVVNGSHSKKKQRPPLATTPAHNGTSQDITTKNGGVTSVRTATPTPNKPPSSKSASSKPAANTATTTTTTKHTNHDLLLKGIGLYQFLHTLGNGKFSKVVLAKHRESSQLVAIKIIDKQAHDYRVMSRLVREIHLMELLDHPNIVKLYETFETCDSLFLVMEYVSGYNLDEYLQQRGGVLSETEARYLFRQLVQAVHVCHRNWVVHRDLKTPNIMISKEQRRKVRGKDGVEVEVPLLKLADFGLGNRFGLQRLRTICGSMLYYSPEIISNQKYYGPEVDCWCLGIALFRMTAGFEPFAHAHTVGELKRDVCSCNFPMPASLGPELQNTILKCLQVDRRRRMTVRHALHNDPWLTKNGELSCPLDTPTIYDDLIQTQQQEGGELTAKDKERRTRRQLMKALEQEQPRVKRTIIYHPINPSTYFTTVTLDPSSSSSSSLLASAKQSTSLEVPTTATETSNGSNTNNTSTTVHRYDRHTDNVDSYRSELLQCIRQKTNRLGMRSAEKWQKMMLVRPQLILNLKSTANTDDTSTSQQQQSAKSFSWSHMMQRMQDQVYYFHVDASSTSPAASTESSSASLPRHHPLHHPSDHEELVGGGNVGVGQDPAGVPSLTLSSITTSGSIDEPLDSSSSSCNHHAQPLPSSHQQQQKKQHSPHGEIATHYGNGQLEKECMELLKQTCQLMGMTYYQEGPRQLVCVLTLRDSPASPSSSHDRPTSTKQQQQQALQRRSSKHSSTSTQRSFTSSSTNRSHGSKRSSSYEELILGGGGTYPSNTSSSTRFALPLISHLTSSMTTSFFARSLSSAAKQQTSSASLDTTTTSGDADPLHNKKKDGVAVFTMTLETKPVSSQKQTAASHQQQQHRVVALRFSKRQGSSMVFKMAGGWITGVLGLDGKLSSSAN</sequence>